<dbReference type="EMBL" id="WNXQ01000002">
    <property type="protein sequence ID" value="MWB77324.1"/>
    <property type="molecule type" value="Genomic_DNA"/>
</dbReference>
<comment type="subcellular location">
    <subcellularLocation>
        <location evidence="8">Cell outer membrane</location>
    </subcellularLocation>
    <subcellularLocation>
        <location evidence="1">Membrane</location>
    </subcellularLocation>
</comment>
<dbReference type="Pfam" id="PF07244">
    <property type="entry name" value="POTRA"/>
    <property type="match status" value="4"/>
</dbReference>
<evidence type="ECO:0000256" key="2">
    <source>
        <dbReference type="ARBA" id="ARBA00022452"/>
    </source>
</evidence>
<evidence type="ECO:0000259" key="10">
    <source>
        <dbReference type="PROSITE" id="PS51779"/>
    </source>
</evidence>
<dbReference type="PANTHER" id="PTHR12815:SF23">
    <property type="entry name" value="OUTER MEMBRANE PROTEIN ASSEMBLY FACTOR BAMA"/>
    <property type="match status" value="1"/>
</dbReference>
<dbReference type="RefSeq" id="WP_160381584.1">
    <property type="nucleotide sequence ID" value="NZ_WNXQ01000002.1"/>
</dbReference>
<evidence type="ECO:0000256" key="9">
    <source>
        <dbReference type="NCBIfam" id="TIGR03303"/>
    </source>
</evidence>
<evidence type="ECO:0000256" key="4">
    <source>
        <dbReference type="ARBA" id="ARBA00022729"/>
    </source>
</evidence>
<feature type="domain" description="POTRA" evidence="10">
    <location>
        <begin position="114"/>
        <end position="191"/>
    </location>
</feature>
<protein>
    <recommendedName>
        <fullName evidence="8 9">Outer membrane protein assembly factor BamA</fullName>
    </recommendedName>
</protein>
<keyword evidence="4 8" id="KW-0732">Signal</keyword>
<keyword evidence="2 8" id="KW-1134">Transmembrane beta strand</keyword>
<feature type="domain" description="POTRA" evidence="10">
    <location>
        <begin position="46"/>
        <end position="113"/>
    </location>
</feature>
<dbReference type="Gene3D" id="3.10.20.310">
    <property type="entry name" value="membrane protein fhac"/>
    <property type="match status" value="5"/>
</dbReference>
<dbReference type="AlphaFoldDB" id="A0A844W3N8"/>
<dbReference type="PIRSF" id="PIRSF006076">
    <property type="entry name" value="OM_assembly_OMP85"/>
    <property type="match status" value="1"/>
</dbReference>
<dbReference type="HAMAP" id="MF_01430">
    <property type="entry name" value="OM_assembly_BamA"/>
    <property type="match status" value="1"/>
</dbReference>
<dbReference type="GO" id="GO:0043165">
    <property type="term" value="P:Gram-negative-bacterium-type cell outer membrane assembly"/>
    <property type="evidence" value="ECO:0007669"/>
    <property type="project" value="UniProtKB-UniRule"/>
</dbReference>
<comment type="subunit">
    <text evidence="8">Part of the Bam complex.</text>
</comment>
<evidence type="ECO:0000256" key="6">
    <source>
        <dbReference type="ARBA" id="ARBA00023136"/>
    </source>
</evidence>
<evidence type="ECO:0000256" key="1">
    <source>
        <dbReference type="ARBA" id="ARBA00004370"/>
    </source>
</evidence>
<dbReference type="InterPro" id="IPR039910">
    <property type="entry name" value="D15-like"/>
</dbReference>
<dbReference type="InterPro" id="IPR000184">
    <property type="entry name" value="Bac_surfAg_D15"/>
</dbReference>
<dbReference type="InterPro" id="IPR034746">
    <property type="entry name" value="POTRA"/>
</dbReference>
<keyword evidence="7 8" id="KW-0998">Cell outer membrane</keyword>
<sequence>MLTKSLAAAAIRAASRVPARRWCVLFLFCVTLGIASAPSDALAQSYRFGSVSVTGNERVSTGTVLSYAGIGRGQTVSAAELNDAYQRILASGLFESVDLEPRGGTLVINVVEFPTVNRVSFEGNRRLKDEDLVALVQSRPRYVFSPSKAEADAQLIAEAYSQTGRITARVTPRIIRLSQNRVDLVFEIFEGGNTEIERVSFVGNKVYSDSRLRRVVDSKQAGLLRQLIRKDTYNDERLQADQRILTDFYFSRGYVDFRITSVNAELARERDGYFVTFNVQEGQQFKFGQITTTSEIPEADAAEFQAALRIRPGVVYSPVLVENSIARMERLAIKKGINFLRVEPRITRDERNLALDVDFVLTRGPRIFVERIDIEGNTTTLDRVIRRQFKVVEGDPFNPREIRESAERIRALGYFGSADVNAREGSRPDQVVVDVNVDETTTGSLSLGGTYSTASGFGLAASFRENNFLGRGQQLNFSISGADSDKNYGLSFAEPAFLGRDVKFDFVLGYRETDNNFAAYDTETINAGFGLTFPIAERSTLNVNYGIKQTDITPSGALGGVISAEATEGAVLASWLGYEYSFDSRLTGLNPNAGVLLSFGQDFAGVGGSAKYILTKAEAIAQTKILNEEVTLRATFQGGAINPIDNFSTRVTDRFLIRNSSMRGFEPDGLGPREIDVATNGASVNDALGGKYFATAQFEAEFPLGLPAEYGLSGGLFYDVGTVWGLDGASNVAAGNVIVNDGPDLRHVVGISIFWDTPVGPLRFNWSHALRKETFDKEQKFDLTISTDF</sequence>
<dbReference type="InterPro" id="IPR023707">
    <property type="entry name" value="OM_assembly_BamA"/>
</dbReference>
<dbReference type="Pfam" id="PF01103">
    <property type="entry name" value="Omp85"/>
    <property type="match status" value="1"/>
</dbReference>
<comment type="caution">
    <text evidence="11">The sequence shown here is derived from an EMBL/GenBank/DDBJ whole genome shotgun (WGS) entry which is preliminary data.</text>
</comment>
<dbReference type="NCBIfam" id="TIGR03303">
    <property type="entry name" value="OM_YaeT"/>
    <property type="match status" value="1"/>
</dbReference>
<evidence type="ECO:0000313" key="12">
    <source>
        <dbReference type="Proteomes" id="UP000443843"/>
    </source>
</evidence>
<feature type="domain" description="POTRA" evidence="10">
    <location>
        <begin position="367"/>
        <end position="440"/>
    </location>
</feature>
<proteinExistence type="inferred from homology"/>
<dbReference type="Proteomes" id="UP000443843">
    <property type="component" value="Unassembled WGS sequence"/>
</dbReference>
<dbReference type="InterPro" id="IPR010827">
    <property type="entry name" value="BamA/TamA_POTRA"/>
</dbReference>
<keyword evidence="3 8" id="KW-0812">Transmembrane</keyword>
<accession>A0A844W3N8</accession>
<name>A0A844W3N8_9RHOB</name>
<evidence type="ECO:0000256" key="7">
    <source>
        <dbReference type="ARBA" id="ARBA00023237"/>
    </source>
</evidence>
<evidence type="ECO:0000256" key="8">
    <source>
        <dbReference type="HAMAP-Rule" id="MF_01430"/>
    </source>
</evidence>
<evidence type="ECO:0000256" key="3">
    <source>
        <dbReference type="ARBA" id="ARBA00022692"/>
    </source>
</evidence>
<dbReference type="GO" id="GO:0009279">
    <property type="term" value="C:cell outer membrane"/>
    <property type="evidence" value="ECO:0007669"/>
    <property type="project" value="UniProtKB-SubCell"/>
</dbReference>
<evidence type="ECO:0000313" key="11">
    <source>
        <dbReference type="EMBL" id="MWB77324.1"/>
    </source>
</evidence>
<reference evidence="11 12" key="1">
    <citation type="submission" date="2019-11" db="EMBL/GenBank/DDBJ databases">
        <title>Pseudooceanicola pacifica sp. nov., isolated from deep-sea sediment of the Pacific Ocean.</title>
        <authorList>
            <person name="Lyu L."/>
        </authorList>
    </citation>
    <scope>NUCLEOTIDE SEQUENCE [LARGE SCALE GENOMIC DNA]</scope>
    <source>
        <strain evidence="11 12">216_PA32_1</strain>
    </source>
</reference>
<keyword evidence="5 8" id="KW-0677">Repeat</keyword>
<comment type="similarity">
    <text evidence="8">Belongs to the BamA family.</text>
</comment>
<dbReference type="Gene3D" id="2.40.160.50">
    <property type="entry name" value="membrane protein fhac: a member of the omp85/tpsb transporter family"/>
    <property type="match status" value="1"/>
</dbReference>
<dbReference type="GO" id="GO:0051205">
    <property type="term" value="P:protein insertion into membrane"/>
    <property type="evidence" value="ECO:0007669"/>
    <property type="project" value="UniProtKB-UniRule"/>
</dbReference>
<dbReference type="PANTHER" id="PTHR12815">
    <property type="entry name" value="SORTING AND ASSEMBLY MACHINERY SAMM50 PROTEIN FAMILY MEMBER"/>
    <property type="match status" value="1"/>
</dbReference>
<keyword evidence="6 8" id="KW-0472">Membrane</keyword>
<dbReference type="PROSITE" id="PS51779">
    <property type="entry name" value="POTRA"/>
    <property type="match status" value="3"/>
</dbReference>
<gene>
    <name evidence="8 11" type="primary">bamA</name>
    <name evidence="11" type="ORF">GLS40_04740</name>
</gene>
<keyword evidence="12" id="KW-1185">Reference proteome</keyword>
<organism evidence="11 12">
    <name type="scientific">Pseudooceanicola pacificus</name>
    <dbReference type="NCBI Taxonomy" id="2676438"/>
    <lineage>
        <taxon>Bacteria</taxon>
        <taxon>Pseudomonadati</taxon>
        <taxon>Pseudomonadota</taxon>
        <taxon>Alphaproteobacteria</taxon>
        <taxon>Rhodobacterales</taxon>
        <taxon>Paracoccaceae</taxon>
        <taxon>Pseudooceanicola</taxon>
    </lineage>
</organism>
<comment type="function">
    <text evidence="8">Part of the outer membrane protein assembly complex, which is involved in assembly and insertion of beta-barrel proteins into the outer membrane.</text>
</comment>
<evidence type="ECO:0000256" key="5">
    <source>
        <dbReference type="ARBA" id="ARBA00022737"/>
    </source>
</evidence>